<keyword evidence="2" id="KW-1185">Reference proteome</keyword>
<dbReference type="OrthoDB" id="8678660at2"/>
<protein>
    <recommendedName>
        <fullName evidence="3">Phytanoyl-CoA dioxygenase</fullName>
    </recommendedName>
</protein>
<dbReference type="Proteomes" id="UP000272528">
    <property type="component" value="Chromosome"/>
</dbReference>
<dbReference type="PANTHER" id="PTHR37563:SF2">
    <property type="entry name" value="PHYTANOYL-COA DIOXYGENASE FAMILY PROTEIN (AFU_ORTHOLOGUE AFUA_2G03330)"/>
    <property type="match status" value="1"/>
</dbReference>
<gene>
    <name evidence="1" type="ORF">EJC50_10170</name>
</gene>
<dbReference type="Gene3D" id="2.60.120.620">
    <property type="entry name" value="q2cbj1_9rhob like domain"/>
    <property type="match status" value="1"/>
</dbReference>
<dbReference type="GO" id="GO:0016706">
    <property type="term" value="F:2-oxoglutarate-dependent dioxygenase activity"/>
    <property type="evidence" value="ECO:0007669"/>
    <property type="project" value="UniProtKB-ARBA"/>
</dbReference>
<dbReference type="KEGG" id="palb:EJC50_10170"/>
<reference evidence="2" key="1">
    <citation type="submission" date="2018-12" db="EMBL/GenBank/DDBJ databases">
        <title>Genome sequence of Peanibacillus sp.</title>
        <authorList>
            <person name="Subramani G."/>
            <person name="Srinivasan S."/>
            <person name="Kim M.K."/>
        </authorList>
    </citation>
    <scope>NUCLEOTIDE SEQUENCE [LARGE SCALE GENOMIC DNA]</scope>
    <source>
        <strain evidence="2">18JY67-1</strain>
    </source>
</reference>
<dbReference type="InterPro" id="IPR051961">
    <property type="entry name" value="Fungal_Metabolite_Diox"/>
</dbReference>
<dbReference type="PANTHER" id="PTHR37563">
    <property type="entry name" value="PHYTANOYL-COA DIOXYGENASE FAMILY PROTEIN (AFU_ORTHOLOGUE AFUA_2G03330)"/>
    <property type="match status" value="1"/>
</dbReference>
<dbReference type="InterPro" id="IPR008775">
    <property type="entry name" value="Phytyl_CoA_dOase-like"/>
</dbReference>
<dbReference type="AlphaFoldDB" id="A0A3Q8X4M0"/>
<sequence>MRLSAEELASGKLKPETIELAVQLIRINGYVLFEEVMPRTQVELLNSHMGDQLTSFMVKNNFSLEEGFHDGTNHIGLYVPFEKPFCDESIIANPFVLDVVEQILGSDCLLTYFASNTSMPLGTKPQKVHADMGARFGDQCEANLPITNLVVNYPLVDVTLENGPMEVWSGGTHLHPDKWYSSNAHDKSVLAEHMQSFKAVMPAGSIMIRDDRMWHRGTPNRSDKPRTNIALIYSLAAAVHHPGGIQIPQETYDSFSDKTKRLVRNERIGVPAIQN</sequence>
<evidence type="ECO:0000313" key="2">
    <source>
        <dbReference type="Proteomes" id="UP000272528"/>
    </source>
</evidence>
<name>A0A3Q8X4M0_9BACL</name>
<dbReference type="Pfam" id="PF05721">
    <property type="entry name" value="PhyH"/>
    <property type="match status" value="1"/>
</dbReference>
<dbReference type="EMBL" id="CP034437">
    <property type="protein sequence ID" value="AZN39977.1"/>
    <property type="molecule type" value="Genomic_DNA"/>
</dbReference>
<evidence type="ECO:0008006" key="3">
    <source>
        <dbReference type="Google" id="ProtNLM"/>
    </source>
</evidence>
<proteinExistence type="predicted"/>
<organism evidence="1 2">
    <name type="scientific">Paenibacillus albus</name>
    <dbReference type="NCBI Taxonomy" id="2495582"/>
    <lineage>
        <taxon>Bacteria</taxon>
        <taxon>Bacillati</taxon>
        <taxon>Bacillota</taxon>
        <taxon>Bacilli</taxon>
        <taxon>Bacillales</taxon>
        <taxon>Paenibacillaceae</taxon>
        <taxon>Paenibacillus</taxon>
    </lineage>
</organism>
<accession>A0A3Q8X4M0</accession>
<dbReference type="SUPFAM" id="SSF51197">
    <property type="entry name" value="Clavaminate synthase-like"/>
    <property type="match status" value="1"/>
</dbReference>
<evidence type="ECO:0000313" key="1">
    <source>
        <dbReference type="EMBL" id="AZN39977.1"/>
    </source>
</evidence>
<dbReference type="RefSeq" id="WP_126015088.1">
    <property type="nucleotide sequence ID" value="NZ_CP034437.1"/>
</dbReference>